<feature type="region of interest" description="Disordered" evidence="2">
    <location>
        <begin position="49"/>
        <end position="68"/>
    </location>
</feature>
<feature type="region of interest" description="Disordered" evidence="2">
    <location>
        <begin position="738"/>
        <end position="757"/>
    </location>
</feature>
<evidence type="ECO:0000256" key="1">
    <source>
        <dbReference type="ARBA" id="ARBA00023242"/>
    </source>
</evidence>
<feature type="non-terminal residue" evidence="4">
    <location>
        <position position="818"/>
    </location>
</feature>
<feature type="region of interest" description="Disordered" evidence="2">
    <location>
        <begin position="151"/>
        <end position="191"/>
    </location>
</feature>
<dbReference type="GO" id="GO:0003677">
    <property type="term" value="F:DNA binding"/>
    <property type="evidence" value="ECO:0007669"/>
    <property type="project" value="InterPro"/>
</dbReference>
<sequence>MRDDVVSLSPILCEDSAGTRLLVLPRIHTKQPSTSTIPQFHPVLDLNPSKSPSATISTRRPSSCDASAPPIPPAALAWGHDSSPDSPVMAIGGSPNNPRRCSDAVEHMSDHPVDGEPPTKKRRIFLQTMGQQLRDVNMTRESPSDHVVGFAPGASDTSHSRSVEAVFPPSRAPSRQVQIQTPESDAVPGEDDHLPTGASISASKQIWQPGEVAVDPSHITFEDLLSWTQSYFDNWHPAYPFLHAPSLLKYFHHIARIGGPDPTSPPSFELVILKSIMSISLADRRQTGTVMRSAPANLVFNSFNDSIHSIQQALAQESSIESLQAIVSVQLFLMSMLRYNAASRLQGLAARMAFQLGLHRCPMRYSAFPRDEAQLRKRLFWSMYCIDRYICIRLCIPQAIRDHDVDVCWPTSEQHGETNSENSDYDDRLDLLIFLSRHAEIRGLIMDLRNRSDSQSQVETDEAVTINAELTKWWNDVEEYLESSSMALVPISRYHEVTLVVLRHEAIIALNKHTLATAGKPSTYNAALQNCIGASRSIINALHKALDISGKLNSSAASDDPEDCALFWPSFTWGVWMSAFIMIYAANEDQAPQDVATRLADRSLDIFKHLALRGSVWPNACAAAIQDLRGQLIERRNQVKNANPVVAEKSKAPNSEGSRRPLRGSIPLESDRRPDDAPPTPNTAATAQWAAQGSERSAYISHYPGPQMRQDSTSIRDIINPPEYNSRTPIPSTIVSTPGSVSRVDSSSSQPALNQPLPVRQSWGFPDFPNPATYINMGLQPGIGQQLMGIPMLNDDGTEIHYGLDMPFWTNNGQWQRF</sequence>
<proteinExistence type="predicted"/>
<comment type="caution">
    <text evidence="4">The sequence shown here is derived from an EMBL/GenBank/DDBJ whole genome shotgun (WGS) entry which is preliminary data.</text>
</comment>
<feature type="compositionally biased region" description="Polar residues" evidence="2">
    <location>
        <begin position="49"/>
        <end position="60"/>
    </location>
</feature>
<feature type="compositionally biased region" description="Low complexity" evidence="2">
    <location>
        <begin position="682"/>
        <end position="691"/>
    </location>
</feature>
<dbReference type="PANTHER" id="PTHR46910">
    <property type="entry name" value="TRANSCRIPTION FACTOR PDR1"/>
    <property type="match status" value="1"/>
</dbReference>
<dbReference type="EMBL" id="NCSJ02000631">
    <property type="protein sequence ID" value="RFU23748.1"/>
    <property type="molecule type" value="Genomic_DNA"/>
</dbReference>
<dbReference type="STRING" id="5539.A0A3E2GRX2"/>
<evidence type="ECO:0000259" key="3">
    <source>
        <dbReference type="SMART" id="SM00906"/>
    </source>
</evidence>
<dbReference type="SMART" id="SM00906">
    <property type="entry name" value="Fungal_trans"/>
    <property type="match status" value="1"/>
</dbReference>
<feature type="compositionally biased region" description="Polar residues" evidence="2">
    <location>
        <begin position="723"/>
        <end position="732"/>
    </location>
</feature>
<keyword evidence="1" id="KW-0539">Nucleus</keyword>
<protein>
    <recommendedName>
        <fullName evidence="3">Xylanolytic transcriptional activator regulatory domain-containing protein</fullName>
    </recommendedName>
</protein>
<gene>
    <name evidence="4" type="ORF">B7463_g12591</name>
</gene>
<accession>A0A3E2GRX2</accession>
<dbReference type="OrthoDB" id="3266505at2759"/>
<feature type="domain" description="Xylanolytic transcriptional activator regulatory" evidence="3">
    <location>
        <begin position="342"/>
        <end position="416"/>
    </location>
</feature>
<evidence type="ECO:0000313" key="4">
    <source>
        <dbReference type="EMBL" id="RFU23748.1"/>
    </source>
</evidence>
<dbReference type="Pfam" id="PF04082">
    <property type="entry name" value="Fungal_trans"/>
    <property type="match status" value="1"/>
</dbReference>
<dbReference type="Proteomes" id="UP000258309">
    <property type="component" value="Unassembled WGS sequence"/>
</dbReference>
<feature type="region of interest" description="Disordered" evidence="2">
    <location>
        <begin position="643"/>
        <end position="732"/>
    </location>
</feature>
<dbReference type="InterPro" id="IPR050987">
    <property type="entry name" value="AtrR-like"/>
</dbReference>
<evidence type="ECO:0000313" key="5">
    <source>
        <dbReference type="Proteomes" id="UP000258309"/>
    </source>
</evidence>
<dbReference type="CDD" id="cd12148">
    <property type="entry name" value="fungal_TF_MHR"/>
    <property type="match status" value="1"/>
</dbReference>
<dbReference type="AlphaFoldDB" id="A0A3E2GRX2"/>
<evidence type="ECO:0000256" key="2">
    <source>
        <dbReference type="SAM" id="MobiDB-lite"/>
    </source>
</evidence>
<dbReference type="GO" id="GO:0008270">
    <property type="term" value="F:zinc ion binding"/>
    <property type="evidence" value="ECO:0007669"/>
    <property type="project" value="InterPro"/>
</dbReference>
<feature type="non-terminal residue" evidence="4">
    <location>
        <position position="1"/>
    </location>
</feature>
<dbReference type="InterPro" id="IPR007219">
    <property type="entry name" value="XnlR_reg_dom"/>
</dbReference>
<feature type="compositionally biased region" description="Low complexity" evidence="2">
    <location>
        <begin position="740"/>
        <end position="749"/>
    </location>
</feature>
<organism evidence="4 5">
    <name type="scientific">Scytalidium lignicola</name>
    <name type="common">Hyphomycete</name>
    <dbReference type="NCBI Taxonomy" id="5539"/>
    <lineage>
        <taxon>Eukaryota</taxon>
        <taxon>Fungi</taxon>
        <taxon>Dikarya</taxon>
        <taxon>Ascomycota</taxon>
        <taxon>Pezizomycotina</taxon>
        <taxon>Leotiomycetes</taxon>
        <taxon>Leotiomycetes incertae sedis</taxon>
        <taxon>Scytalidium</taxon>
    </lineage>
</organism>
<keyword evidence="5" id="KW-1185">Reference proteome</keyword>
<dbReference type="PANTHER" id="PTHR46910:SF9">
    <property type="entry name" value="MISCELLANEOUS ZN(II)2CYS6 TRANSCRIPTION FACTOR (EUROFUNG)"/>
    <property type="match status" value="1"/>
</dbReference>
<feature type="compositionally biased region" description="Polar residues" evidence="2">
    <location>
        <begin position="173"/>
        <end position="183"/>
    </location>
</feature>
<name>A0A3E2GRX2_SCYLI</name>
<dbReference type="GO" id="GO:0006351">
    <property type="term" value="P:DNA-templated transcription"/>
    <property type="evidence" value="ECO:0007669"/>
    <property type="project" value="InterPro"/>
</dbReference>
<dbReference type="GO" id="GO:0003700">
    <property type="term" value="F:DNA-binding transcription factor activity"/>
    <property type="evidence" value="ECO:0007669"/>
    <property type="project" value="InterPro"/>
</dbReference>
<reference evidence="4 5" key="1">
    <citation type="submission" date="2018-05" db="EMBL/GenBank/DDBJ databases">
        <title>Draft genome sequence of Scytalidium lignicola DSM 105466, a ubiquitous saprotrophic fungus.</title>
        <authorList>
            <person name="Buettner E."/>
            <person name="Gebauer A.M."/>
            <person name="Hofrichter M."/>
            <person name="Liers C."/>
            <person name="Kellner H."/>
        </authorList>
    </citation>
    <scope>NUCLEOTIDE SEQUENCE [LARGE SCALE GENOMIC DNA]</scope>
    <source>
        <strain evidence="4 5">DSM 105466</strain>
    </source>
</reference>